<comment type="caution">
    <text evidence="3">The sequence shown here is derived from an EMBL/GenBank/DDBJ whole genome shotgun (WGS) entry which is preliminary data.</text>
</comment>
<dbReference type="SUPFAM" id="SSF51126">
    <property type="entry name" value="Pectin lyase-like"/>
    <property type="match status" value="4"/>
</dbReference>
<feature type="region of interest" description="Disordered" evidence="1">
    <location>
        <begin position="55"/>
        <end position="75"/>
    </location>
</feature>
<feature type="domain" description="Right handed beta helix" evidence="2">
    <location>
        <begin position="359"/>
        <end position="498"/>
    </location>
</feature>
<evidence type="ECO:0000259" key="2">
    <source>
        <dbReference type="Pfam" id="PF13229"/>
    </source>
</evidence>
<reference evidence="3 4" key="1">
    <citation type="journal article" date="2015" name="Genome Biol. Evol.">
        <title>Comparative Genomics of a Bacterivorous Green Alga Reveals Evolutionary Causalities and Consequences of Phago-Mixotrophic Mode of Nutrition.</title>
        <authorList>
            <person name="Burns J.A."/>
            <person name="Paasch A."/>
            <person name="Narechania A."/>
            <person name="Kim E."/>
        </authorList>
    </citation>
    <scope>NUCLEOTIDE SEQUENCE [LARGE SCALE GENOMIC DNA]</scope>
    <source>
        <strain evidence="3 4">PLY_AMNH</strain>
    </source>
</reference>
<keyword evidence="4" id="KW-1185">Reference proteome</keyword>
<feature type="compositionally biased region" description="Pro residues" evidence="1">
    <location>
        <begin position="55"/>
        <end position="73"/>
    </location>
</feature>
<proteinExistence type="predicted"/>
<evidence type="ECO:0000313" key="4">
    <source>
        <dbReference type="Proteomes" id="UP001190700"/>
    </source>
</evidence>
<evidence type="ECO:0000313" key="3">
    <source>
        <dbReference type="EMBL" id="KAK3270594.1"/>
    </source>
</evidence>
<feature type="domain" description="Right handed beta helix" evidence="2">
    <location>
        <begin position="542"/>
        <end position="710"/>
    </location>
</feature>
<dbReference type="InterPro" id="IPR039448">
    <property type="entry name" value="Beta_helix"/>
</dbReference>
<evidence type="ECO:0000256" key="1">
    <source>
        <dbReference type="SAM" id="MobiDB-lite"/>
    </source>
</evidence>
<dbReference type="PANTHER" id="PTHR11319">
    <property type="entry name" value="G PROTEIN-COUPLED RECEPTOR-RELATED"/>
    <property type="match status" value="1"/>
</dbReference>
<organism evidence="3 4">
    <name type="scientific">Cymbomonas tetramitiformis</name>
    <dbReference type="NCBI Taxonomy" id="36881"/>
    <lineage>
        <taxon>Eukaryota</taxon>
        <taxon>Viridiplantae</taxon>
        <taxon>Chlorophyta</taxon>
        <taxon>Pyramimonadophyceae</taxon>
        <taxon>Pyramimonadales</taxon>
        <taxon>Pyramimonadaceae</taxon>
        <taxon>Cymbomonas</taxon>
    </lineage>
</organism>
<dbReference type="EMBL" id="LGRX02010298">
    <property type="protein sequence ID" value="KAK3270594.1"/>
    <property type="molecule type" value="Genomic_DNA"/>
</dbReference>
<gene>
    <name evidence="3" type="ORF">CYMTET_21014</name>
</gene>
<accession>A0AAE0G304</accession>
<dbReference type="Pfam" id="PF13229">
    <property type="entry name" value="Beta_helix"/>
    <property type="match status" value="2"/>
</dbReference>
<dbReference type="PANTHER" id="PTHR11319:SF35">
    <property type="entry name" value="OUTER MEMBRANE PROTEIN PMPC-RELATED"/>
    <property type="match status" value="1"/>
</dbReference>
<dbReference type="InterPro" id="IPR006626">
    <property type="entry name" value="PbH1"/>
</dbReference>
<sequence>MQVITAEGTLSEYCFFPPAPTIVEDGTNVTIVWFSDAGIVGRGWSFDIVVHESPPPIPPPAPPGSPPLPPAPPFDTTESTVNINNSHPIYAASDLDSAIQNSNVDTIVLQTNISLYAELPPVSRALTILGDCDSGRCIIDGNKGFRVFAVEGGGRLQLSDLSLVNGNATEGGAVSARNASAITMHNCSLLNNLAISGGGIHLTGSSNLTMYDSLATEDVEVGTYKGGLLFMDSGFVLLQDCIFSAITVNAGALIVLEDSDGGLQQPAIIQVVRILVLDNTAFDIGGILWLARHGSIIIDGSFFGNNMSPFGGVMRANNEMEVTILNSAFVRNTAPTVKGIGGYGGVLRLSLKTSLLATDCLFEHNKASMESGALSLYDESSSTLERCVMQYNAAASGGVMTITNARVTVLDSVMQHNTALLGGGAYLGHGGYLIVAESEVSENGECNTTEGGAVQGALRSELVSTNTTWRDNCGFSGGALHMSAGNLTVQHSRFVGNHARTHGGALQAGMMSRLELRDVSCVDNHAEIGGGCAYFPDLVDTYTFSGCNVTSNTNTAIRALGTGNLRLEDCELRGNHGGVGGALSLSGWFNLTVSGSVLADNTARSGGALVMIDGRASFTTTEFQNNVADKGGAMVCTVNGLQPDAGMGGALLHFADCSLDANRANFSGGAVATDWCDVLFSRSRVSGNSAVASGGVLQMDGGSLRVEDCAVSENSCGYEGGVMWAFHQTVTHTVGSTFTRNVAEVRGGVIFTDGELSLENCQLEENDSSWGQLYIIHQSALSMRHTRCMGNTALGGGVIYCRKCSGIYVADVLVNNNTAMEGGGIVREGGGGDIILVRCAISNNVVTEYGGAILSFDSELHATAVWVAQSSLTGNWAHNGGVLSSRDTLDIRFNASYFAHNQAFSSGGCCWVSAGSTAPEAQYPEVAVVDSIWESSLAGHGAGGAVFLEHVDLTVNGSSLVRNMAGSGGGAVSATGRSTMVLVDSNLTDNYSTQGGAAMLLADCLLTIERTQLLRNEARTGSGGAVLMLDAGRFFQEGGAIVNNSAKEKGGGIAVMDSGELRLLNGKISGNRASHGGGLYMKSQNAPTSLGIRQPCDECN</sequence>
<dbReference type="SMART" id="SM00710">
    <property type="entry name" value="PbH1"/>
    <property type="match status" value="11"/>
</dbReference>
<name>A0AAE0G304_9CHLO</name>
<dbReference type="AlphaFoldDB" id="A0AAE0G304"/>
<dbReference type="Proteomes" id="UP001190700">
    <property type="component" value="Unassembled WGS sequence"/>
</dbReference>
<dbReference type="InterPro" id="IPR011050">
    <property type="entry name" value="Pectin_lyase_fold/virulence"/>
</dbReference>
<protein>
    <recommendedName>
        <fullName evidence="2">Right handed beta helix domain-containing protein</fullName>
    </recommendedName>
</protein>